<dbReference type="PANTHER" id="PTHR38700:SF1">
    <property type="entry name" value="PH DOMAIN-CONTAINING PROTEIN"/>
    <property type="match status" value="1"/>
</dbReference>
<feature type="compositionally biased region" description="Polar residues" evidence="2">
    <location>
        <begin position="871"/>
        <end position="887"/>
    </location>
</feature>
<gene>
    <name evidence="3" type="ORF">FTOL_11816</name>
</gene>
<keyword evidence="4" id="KW-1185">Reference proteome</keyword>
<feature type="compositionally biased region" description="Basic and acidic residues" evidence="2">
    <location>
        <begin position="761"/>
        <end position="778"/>
    </location>
</feature>
<feature type="compositionally biased region" description="Basic residues" evidence="2">
    <location>
        <begin position="261"/>
        <end position="273"/>
    </location>
</feature>
<feature type="region of interest" description="Disordered" evidence="2">
    <location>
        <begin position="701"/>
        <end position="730"/>
    </location>
</feature>
<feature type="region of interest" description="Disordered" evidence="2">
    <location>
        <begin position="761"/>
        <end position="823"/>
    </location>
</feature>
<feature type="compositionally biased region" description="Basic and acidic residues" evidence="2">
    <location>
        <begin position="1041"/>
        <end position="1063"/>
    </location>
</feature>
<dbReference type="Gene3D" id="2.30.29.30">
    <property type="entry name" value="Pleckstrin-homology domain (PH domain)/Phosphotyrosine-binding domain (PTB)"/>
    <property type="match status" value="1"/>
</dbReference>
<evidence type="ECO:0000313" key="4">
    <source>
        <dbReference type="Proteomes" id="UP001187734"/>
    </source>
</evidence>
<organism evidence="3 4">
    <name type="scientific">Fusarium torulosum</name>
    <dbReference type="NCBI Taxonomy" id="33205"/>
    <lineage>
        <taxon>Eukaryota</taxon>
        <taxon>Fungi</taxon>
        <taxon>Dikarya</taxon>
        <taxon>Ascomycota</taxon>
        <taxon>Pezizomycotina</taxon>
        <taxon>Sordariomycetes</taxon>
        <taxon>Hypocreomycetidae</taxon>
        <taxon>Hypocreales</taxon>
        <taxon>Nectriaceae</taxon>
        <taxon>Fusarium</taxon>
    </lineage>
</organism>
<dbReference type="Proteomes" id="UP001187734">
    <property type="component" value="Unassembled WGS sequence"/>
</dbReference>
<proteinExistence type="predicted"/>
<dbReference type="InterPro" id="IPR011993">
    <property type="entry name" value="PH-like_dom_sf"/>
</dbReference>
<dbReference type="SUPFAM" id="SSF54236">
    <property type="entry name" value="Ubiquitin-like"/>
    <property type="match status" value="1"/>
</dbReference>
<dbReference type="PANTHER" id="PTHR38700">
    <property type="entry name" value="YALI0E22418P"/>
    <property type="match status" value="1"/>
</dbReference>
<dbReference type="EMBL" id="ONZP01000516">
    <property type="protein sequence ID" value="SPJ86791.1"/>
    <property type="molecule type" value="Genomic_DNA"/>
</dbReference>
<feature type="compositionally biased region" description="Polar residues" evidence="2">
    <location>
        <begin position="703"/>
        <end position="723"/>
    </location>
</feature>
<evidence type="ECO:0000256" key="2">
    <source>
        <dbReference type="SAM" id="MobiDB-lite"/>
    </source>
</evidence>
<evidence type="ECO:0000256" key="1">
    <source>
        <dbReference type="SAM" id="Coils"/>
    </source>
</evidence>
<comment type="caution">
    <text evidence="3">The sequence shown here is derived from an EMBL/GenBank/DDBJ whole genome shotgun (WGS) entry which is preliminary data.</text>
</comment>
<protein>
    <recommendedName>
        <fullName evidence="5">PH domain-containing protein</fullName>
    </recommendedName>
</protein>
<feature type="region of interest" description="Disordered" evidence="2">
    <location>
        <begin position="843"/>
        <end position="1076"/>
    </location>
</feature>
<dbReference type="InterPro" id="IPR029071">
    <property type="entry name" value="Ubiquitin-like_domsf"/>
</dbReference>
<feature type="compositionally biased region" description="Polar residues" evidence="2">
    <location>
        <begin position="1001"/>
        <end position="1010"/>
    </location>
</feature>
<evidence type="ECO:0000313" key="3">
    <source>
        <dbReference type="EMBL" id="SPJ86791.1"/>
    </source>
</evidence>
<dbReference type="Gene3D" id="3.10.20.90">
    <property type="entry name" value="Phosphatidylinositol 3-kinase Catalytic Subunit, Chain A, domain 1"/>
    <property type="match status" value="1"/>
</dbReference>
<reference evidence="3" key="1">
    <citation type="submission" date="2018-03" db="EMBL/GenBank/DDBJ databases">
        <authorList>
            <person name="Guldener U."/>
        </authorList>
    </citation>
    <scope>NUCLEOTIDE SEQUENCE</scope>
</reference>
<dbReference type="AlphaFoldDB" id="A0AAE8MJF9"/>
<evidence type="ECO:0008006" key="5">
    <source>
        <dbReference type="Google" id="ProtNLM"/>
    </source>
</evidence>
<name>A0AAE8MJF9_9HYPO</name>
<feature type="region of interest" description="Disordered" evidence="2">
    <location>
        <begin position="231"/>
        <end position="295"/>
    </location>
</feature>
<feature type="compositionally biased region" description="Basic and acidic residues" evidence="2">
    <location>
        <begin position="926"/>
        <end position="941"/>
    </location>
</feature>
<feature type="compositionally biased region" description="Basic and acidic residues" evidence="2">
    <location>
        <begin position="860"/>
        <end position="870"/>
    </location>
</feature>
<feature type="coiled-coil region" evidence="1">
    <location>
        <begin position="323"/>
        <end position="365"/>
    </location>
</feature>
<feature type="compositionally biased region" description="Polar residues" evidence="2">
    <location>
        <begin position="981"/>
        <end position="994"/>
    </location>
</feature>
<accession>A0AAE8MJF9</accession>
<keyword evidence="1" id="KW-0175">Coiled coil</keyword>
<sequence>MASSVAVAASPLQFHDYLQYSIDDAKSPIPSISKCRALRGKSVSSDNTKTFEVYADPPSDGSHLAEGDCYPRLDSPTLMTRIARRRSRSVTSMITLTRERHPPLPAFPASPSPVVSVSVGNRGVEFFKGLAESVTGIIGSLSPRLTVGTGNTDNGAMEHSQGSLSSPSFIRSPVPSLLVSPCAQSFAGASSNLNLASEFQTAPSPAVPSGPSSPLASPLYVLTPKTTNIPPSLSTLASKPLPLRSPTLNQEYAYTPTRLASRNRSRSRSRSRSLPRTPDLFKQLPPISAFDLPPPDSPILRTVPSASDIARFKSRNLLALRINTETAERAAKLERENFESQQEEAERWAEEVARLEAETDRILAEQKKRDLARIRTQLPTPSPKFPRFLVLDKLPFLYRSRRSNVVTSQVGTPSPETPNVFSLDFSRPNSLEDSASPDKMSFIEQGGKGIVPGTDAPTSAINGGERRVCVRCLSSVINLPVNTETSPVDILYSTANLTSHNIDPKASVLIECYVELGLERRLRRYERIRDVMNSWDRDQQNSLLVVTNDISQNDDPDLDIKSVPRTPTPPPGFTLQMYHSSRPGKWNKRWITLLESGQMFASKKPDSKATDKDSTVLCHLSDFDIYTPRESEARRHLKAPRRFCYAVKSQQKTFVFPNGENFVHFFCAEDGQLARRFLELVQRWRSWYLVNKQVDFERKDKSSQVFDSKTSPKTMSRSKSTAANKGHSTKVSVNETPYTIGAFQPLLDMDRFDKPLEEFGKDLEQPKDRHDPDPDPEFKTGLVRKATCKQPNALSKSKSLHHKHRSPPTPQDEIQFSPGGLLGQGYEEKRKIAEQAPVLSPATTNAAFTKGPSLLGQGYEQKRKVSERTPVDNSAPSTDAAFTNGPSLLNGGVLSPISPKGNMTDSKSWFPLGTDQSSQPRYRSRSVRDPSRRPTTSEKVPEMPQPLLNLTSSFPEPPQWRKNKGHGVEAPAGGPLISLATGGQNNNMFDTRSASGLVGQSRVTPSSSMNVGGRPRSRSTAGTQQPLSHAPPVPPLPIRSLRREKTTPLDQSRGRDPRPREPLINRAGTLGHASRN</sequence>